<evidence type="ECO:0000313" key="2">
    <source>
        <dbReference type="Proteomes" id="UP000184363"/>
    </source>
</evidence>
<evidence type="ECO:0000313" key="1">
    <source>
        <dbReference type="EMBL" id="SHK03251.1"/>
    </source>
</evidence>
<keyword evidence="2" id="KW-1185">Reference proteome</keyword>
<dbReference type="EMBL" id="FRAP01000002">
    <property type="protein sequence ID" value="SHK03251.1"/>
    <property type="molecule type" value="Genomic_DNA"/>
</dbReference>
<dbReference type="OrthoDB" id="5241234at2"/>
<gene>
    <name evidence="1" type="ORF">SAMN05443637_10261</name>
</gene>
<name>A0A1M6P5N6_PSETH</name>
<sequence length="84" mass="8847">MVTLTARLPMKEGVACCAALDDAVKDLWCAPEPVARSGGQIMADTLVERLTGQARARDVNLEVLALVDVAARIDPAADSADAWP</sequence>
<dbReference type="AlphaFoldDB" id="A0A1M6P5N6"/>
<dbReference type="RefSeq" id="WP_073455220.1">
    <property type="nucleotide sequence ID" value="NZ_FRAP01000002.1"/>
</dbReference>
<accession>A0A1M6P5N6</accession>
<protein>
    <submittedName>
        <fullName evidence="1">Uncharacterized protein</fullName>
    </submittedName>
</protein>
<proteinExistence type="predicted"/>
<dbReference type="Proteomes" id="UP000184363">
    <property type="component" value="Unassembled WGS sequence"/>
</dbReference>
<reference evidence="1 2" key="1">
    <citation type="submission" date="2016-11" db="EMBL/GenBank/DDBJ databases">
        <authorList>
            <person name="Jaros S."/>
            <person name="Januszkiewicz K."/>
            <person name="Wedrychowicz H."/>
        </authorList>
    </citation>
    <scope>NUCLEOTIDE SEQUENCE [LARGE SCALE GENOMIC DNA]</scope>
    <source>
        <strain evidence="1 2">DSM 43832</strain>
    </source>
</reference>
<organism evidence="1 2">
    <name type="scientific">Pseudonocardia thermophila</name>
    <dbReference type="NCBI Taxonomy" id="1848"/>
    <lineage>
        <taxon>Bacteria</taxon>
        <taxon>Bacillati</taxon>
        <taxon>Actinomycetota</taxon>
        <taxon>Actinomycetes</taxon>
        <taxon>Pseudonocardiales</taxon>
        <taxon>Pseudonocardiaceae</taxon>
        <taxon>Pseudonocardia</taxon>
    </lineage>
</organism>